<organism evidence="1 2">
    <name type="scientific">Fumia xinanensis</name>
    <dbReference type="NCBI Taxonomy" id="2763659"/>
    <lineage>
        <taxon>Bacteria</taxon>
        <taxon>Bacillati</taxon>
        <taxon>Bacillota</taxon>
        <taxon>Clostridia</taxon>
        <taxon>Eubacteriales</taxon>
        <taxon>Oscillospiraceae</taxon>
        <taxon>Fumia</taxon>
    </lineage>
</organism>
<dbReference type="PANTHER" id="PTHR10443:SF12">
    <property type="entry name" value="DIPEPTIDASE"/>
    <property type="match status" value="1"/>
</dbReference>
<dbReference type="PROSITE" id="PS51365">
    <property type="entry name" value="RENAL_DIPEPTIDASE_2"/>
    <property type="match status" value="1"/>
</dbReference>
<gene>
    <name evidence="1" type="ORF">H8710_01995</name>
</gene>
<dbReference type="RefSeq" id="WP_249293730.1">
    <property type="nucleotide sequence ID" value="NZ_JACRSV010000001.1"/>
</dbReference>
<name>A0A926E2D9_9FIRM</name>
<evidence type="ECO:0000313" key="2">
    <source>
        <dbReference type="Proteomes" id="UP000610760"/>
    </source>
</evidence>
<dbReference type="Proteomes" id="UP000610760">
    <property type="component" value="Unassembled WGS sequence"/>
</dbReference>
<evidence type="ECO:0000313" key="1">
    <source>
        <dbReference type="EMBL" id="MBC8558834.1"/>
    </source>
</evidence>
<dbReference type="GO" id="GO:0006508">
    <property type="term" value="P:proteolysis"/>
    <property type="evidence" value="ECO:0007669"/>
    <property type="project" value="InterPro"/>
</dbReference>
<dbReference type="EMBL" id="JACRSV010000001">
    <property type="protein sequence ID" value="MBC8558834.1"/>
    <property type="molecule type" value="Genomic_DNA"/>
</dbReference>
<protein>
    <submittedName>
        <fullName evidence="1">Membrane dipeptidase</fullName>
    </submittedName>
</protein>
<keyword evidence="2" id="KW-1185">Reference proteome</keyword>
<proteinExistence type="predicted"/>
<accession>A0A926E2D9</accession>
<dbReference type="Pfam" id="PF01244">
    <property type="entry name" value="Peptidase_M19"/>
    <property type="match status" value="1"/>
</dbReference>
<dbReference type="PANTHER" id="PTHR10443">
    <property type="entry name" value="MICROSOMAL DIPEPTIDASE"/>
    <property type="match status" value="1"/>
</dbReference>
<dbReference type="InterPro" id="IPR008257">
    <property type="entry name" value="Pept_M19"/>
</dbReference>
<sequence>MMRHFDLHCDTLNECRKLKASLVQNELNVSVERGMLFDQWVQTFAAFIHDDCRGVKAYRRFLAQVKVLQNAFAQSGKIVPYDPKNVQEGVCNAILSVENGAALGGKLERISEFRELGVRILSLTWNGENELAGGADSEIGLTALGKQAVKELEANRIVIDVSHMNNASFWELCEIAERPFIATHSNCFDICPHKRNLDDLQIQEIIRRGGLIGINFYPIFINGESDASFQELRGHIRHIVALGGEDVIAVGSDFDGAAALSRLNRIEKIPDWHQNLNKHFDAEFVDKFTFKNAQRFFEENL</sequence>
<dbReference type="Gene3D" id="3.20.20.140">
    <property type="entry name" value="Metal-dependent hydrolases"/>
    <property type="match status" value="1"/>
</dbReference>
<dbReference type="SUPFAM" id="SSF51556">
    <property type="entry name" value="Metallo-dependent hydrolases"/>
    <property type="match status" value="1"/>
</dbReference>
<comment type="caution">
    <text evidence="1">The sequence shown here is derived from an EMBL/GenBank/DDBJ whole genome shotgun (WGS) entry which is preliminary data.</text>
</comment>
<dbReference type="InterPro" id="IPR032466">
    <property type="entry name" value="Metal_Hydrolase"/>
</dbReference>
<dbReference type="GO" id="GO:0070573">
    <property type="term" value="F:metallodipeptidase activity"/>
    <property type="evidence" value="ECO:0007669"/>
    <property type="project" value="InterPro"/>
</dbReference>
<dbReference type="AlphaFoldDB" id="A0A926E2D9"/>
<reference evidence="1" key="1">
    <citation type="submission" date="2020-08" db="EMBL/GenBank/DDBJ databases">
        <title>Genome public.</title>
        <authorList>
            <person name="Liu C."/>
            <person name="Sun Q."/>
        </authorList>
    </citation>
    <scope>NUCLEOTIDE SEQUENCE</scope>
    <source>
        <strain evidence="1">NSJ-33</strain>
    </source>
</reference>